<dbReference type="Pfam" id="PF01292">
    <property type="entry name" value="Ni_hydr_CYTB"/>
    <property type="match status" value="1"/>
</dbReference>
<proteinExistence type="inferred from homology"/>
<evidence type="ECO:0000256" key="1">
    <source>
        <dbReference type="ARBA" id="ARBA00001970"/>
    </source>
</evidence>
<dbReference type="AlphaFoldDB" id="A0A2H5FLQ5"/>
<dbReference type="SUPFAM" id="SSF81342">
    <property type="entry name" value="Transmembrane di-heme cytochromes"/>
    <property type="match status" value="1"/>
</dbReference>
<keyword evidence="8" id="KW-0249">Electron transport</keyword>
<sequence length="186" mass="21745">MEFFVLRNTLKSFGNITKLLHWLIFVLISFQFYWVWVSVPNNPTTQTFYIMLHKSTGMIVLLLGLFFTIWHIINTKPLPPKRQPHWQHLTAKIVHLLLFILLIAMPIVGYLLVCANGRTVNFFGWFNLPSVIPKNKYIGDIMFSLHQKLGYFILILVGIHFLAALYHQCIVNDNVLKRMLPFSSED</sequence>
<accession>A0A2H5FLQ5</accession>
<evidence type="ECO:0000256" key="13">
    <source>
        <dbReference type="SAM" id="Phobius"/>
    </source>
</evidence>
<keyword evidence="6 13" id="KW-0812">Transmembrane</keyword>
<dbReference type="PANTHER" id="PTHR30529">
    <property type="entry name" value="CYTOCHROME B561"/>
    <property type="match status" value="1"/>
</dbReference>
<reference evidence="15 16" key="1">
    <citation type="submission" date="2017-12" db="EMBL/GenBank/DDBJ databases">
        <title>Legionella sainthelensi LA01-117, whole genome sequence of a clinical isolate from New Zealand.</title>
        <authorList>
            <person name="Cree S.L."/>
            <person name="Slow S."/>
            <person name="Kennedy M.A."/>
            <person name="Murdoch D.R."/>
            <person name="Biggs P.J."/>
            <person name="Anderson T."/>
        </authorList>
    </citation>
    <scope>NUCLEOTIDE SEQUENCE [LARGE SCALE GENOMIC DNA]</scope>
    <source>
        <strain evidence="15 16">LA01-117</strain>
    </source>
</reference>
<dbReference type="KEGG" id="lsh:CAB17_10685"/>
<comment type="cofactor">
    <cofactor evidence="1">
        <name>heme b</name>
        <dbReference type="ChEBI" id="CHEBI:60344"/>
    </cofactor>
</comment>
<evidence type="ECO:0000256" key="7">
    <source>
        <dbReference type="ARBA" id="ARBA00022723"/>
    </source>
</evidence>
<gene>
    <name evidence="15" type="ORF">CAB17_10685</name>
</gene>
<dbReference type="GO" id="GO:0022904">
    <property type="term" value="P:respiratory electron transport chain"/>
    <property type="evidence" value="ECO:0007669"/>
    <property type="project" value="InterPro"/>
</dbReference>
<feature type="transmembrane region" description="Helical" evidence="13">
    <location>
        <begin position="93"/>
        <end position="113"/>
    </location>
</feature>
<feature type="transmembrane region" description="Helical" evidence="13">
    <location>
        <begin position="149"/>
        <end position="167"/>
    </location>
</feature>
<keyword evidence="7" id="KW-0479">Metal-binding</keyword>
<feature type="transmembrane region" description="Helical" evidence="13">
    <location>
        <begin position="51"/>
        <end position="73"/>
    </location>
</feature>
<evidence type="ECO:0000313" key="16">
    <source>
        <dbReference type="Proteomes" id="UP000234343"/>
    </source>
</evidence>
<keyword evidence="11 13" id="KW-0472">Membrane</keyword>
<evidence type="ECO:0000256" key="10">
    <source>
        <dbReference type="ARBA" id="ARBA00023004"/>
    </source>
</evidence>
<dbReference type="Proteomes" id="UP000234343">
    <property type="component" value="Chromosome"/>
</dbReference>
<name>A0A2H5FLQ5_9GAMM</name>
<dbReference type="PANTHER" id="PTHR30529:SF1">
    <property type="entry name" value="CYTOCHROME B561 HOMOLOG 2"/>
    <property type="match status" value="1"/>
</dbReference>
<evidence type="ECO:0000313" key="15">
    <source>
        <dbReference type="EMBL" id="AUH72474.1"/>
    </source>
</evidence>
<evidence type="ECO:0000256" key="6">
    <source>
        <dbReference type="ARBA" id="ARBA00022692"/>
    </source>
</evidence>
<dbReference type="GO" id="GO:0020037">
    <property type="term" value="F:heme binding"/>
    <property type="evidence" value="ECO:0007669"/>
    <property type="project" value="TreeGrafter"/>
</dbReference>
<evidence type="ECO:0000256" key="8">
    <source>
        <dbReference type="ARBA" id="ARBA00022982"/>
    </source>
</evidence>
<keyword evidence="9 13" id="KW-1133">Transmembrane helix</keyword>
<evidence type="ECO:0000259" key="14">
    <source>
        <dbReference type="Pfam" id="PF01292"/>
    </source>
</evidence>
<dbReference type="InterPro" id="IPR011577">
    <property type="entry name" value="Cyt_b561_bac/Ni-Hgenase"/>
</dbReference>
<feature type="domain" description="Cytochrome b561 bacterial/Ni-hydrogenase" evidence="14">
    <location>
        <begin position="13"/>
        <end position="181"/>
    </location>
</feature>
<feature type="transmembrane region" description="Helical" evidence="13">
    <location>
        <begin position="20"/>
        <end position="39"/>
    </location>
</feature>
<comment type="subcellular location">
    <subcellularLocation>
        <location evidence="2">Cell membrane</location>
        <topology evidence="2">Multi-pass membrane protein</topology>
    </subcellularLocation>
</comment>
<keyword evidence="16" id="KW-1185">Reference proteome</keyword>
<keyword evidence="5" id="KW-0349">Heme</keyword>
<evidence type="ECO:0000256" key="3">
    <source>
        <dbReference type="ARBA" id="ARBA00022448"/>
    </source>
</evidence>
<protein>
    <submittedName>
        <fullName evidence="15">Cytochrome B</fullName>
    </submittedName>
</protein>
<evidence type="ECO:0000256" key="12">
    <source>
        <dbReference type="ARBA" id="ARBA00037975"/>
    </source>
</evidence>
<comment type="similarity">
    <text evidence="12">Belongs to the cytochrome b561 family.</text>
</comment>
<evidence type="ECO:0000256" key="2">
    <source>
        <dbReference type="ARBA" id="ARBA00004651"/>
    </source>
</evidence>
<dbReference type="GO" id="GO:0009055">
    <property type="term" value="F:electron transfer activity"/>
    <property type="evidence" value="ECO:0007669"/>
    <property type="project" value="InterPro"/>
</dbReference>
<organism evidence="15 16">
    <name type="scientific">Legionella sainthelensi</name>
    <dbReference type="NCBI Taxonomy" id="28087"/>
    <lineage>
        <taxon>Bacteria</taxon>
        <taxon>Pseudomonadati</taxon>
        <taxon>Pseudomonadota</taxon>
        <taxon>Gammaproteobacteria</taxon>
        <taxon>Legionellales</taxon>
        <taxon>Legionellaceae</taxon>
        <taxon>Legionella</taxon>
    </lineage>
</organism>
<evidence type="ECO:0000256" key="4">
    <source>
        <dbReference type="ARBA" id="ARBA00022475"/>
    </source>
</evidence>
<evidence type="ECO:0000256" key="9">
    <source>
        <dbReference type="ARBA" id="ARBA00022989"/>
    </source>
</evidence>
<dbReference type="EMBL" id="CP025491">
    <property type="protein sequence ID" value="AUH72474.1"/>
    <property type="molecule type" value="Genomic_DNA"/>
</dbReference>
<evidence type="ECO:0000256" key="11">
    <source>
        <dbReference type="ARBA" id="ARBA00023136"/>
    </source>
</evidence>
<dbReference type="GO" id="GO:0046872">
    <property type="term" value="F:metal ion binding"/>
    <property type="evidence" value="ECO:0007669"/>
    <property type="project" value="UniProtKB-KW"/>
</dbReference>
<keyword evidence="4" id="KW-1003">Cell membrane</keyword>
<evidence type="ECO:0000256" key="5">
    <source>
        <dbReference type="ARBA" id="ARBA00022617"/>
    </source>
</evidence>
<keyword evidence="10" id="KW-0408">Iron</keyword>
<dbReference type="GO" id="GO:0005886">
    <property type="term" value="C:plasma membrane"/>
    <property type="evidence" value="ECO:0007669"/>
    <property type="project" value="UniProtKB-SubCell"/>
</dbReference>
<keyword evidence="3" id="KW-0813">Transport</keyword>
<dbReference type="InterPro" id="IPR052168">
    <property type="entry name" value="Cytochrome_b561_oxidase"/>
</dbReference>
<dbReference type="InterPro" id="IPR016174">
    <property type="entry name" value="Di-haem_cyt_TM"/>
</dbReference>